<dbReference type="Pfam" id="PF02620">
    <property type="entry name" value="YceD"/>
    <property type="match status" value="1"/>
</dbReference>
<dbReference type="RefSeq" id="WP_275473059.1">
    <property type="nucleotide sequence ID" value="NZ_CP162940.1"/>
</dbReference>
<dbReference type="PANTHER" id="PTHR34374:SF1">
    <property type="entry name" value="LARGE RIBOSOMAL RNA SUBUNIT ACCUMULATION PROTEIN YCED HOMOLOG 1, CHLOROPLASTIC"/>
    <property type="match status" value="1"/>
</dbReference>
<evidence type="ECO:0000313" key="1">
    <source>
        <dbReference type="EMBL" id="MFB5191539.1"/>
    </source>
</evidence>
<accession>A0ABV5AGY3</accession>
<keyword evidence="2" id="KW-1185">Reference proteome</keyword>
<evidence type="ECO:0000313" key="2">
    <source>
        <dbReference type="Proteomes" id="UP001579974"/>
    </source>
</evidence>
<reference evidence="1 2" key="1">
    <citation type="journal article" date="2024" name="Int. J. Mol. Sci.">
        <title>Exploration of Alicyclobacillus spp. Genome in Search of Antibiotic Resistance.</title>
        <authorList>
            <person name="Bucka-Kolendo J."/>
            <person name="Kiousi D.E."/>
            <person name="Dekowska A."/>
            <person name="Mikolajczuk-Szczyrba A."/>
            <person name="Karadedos D.M."/>
            <person name="Michael P."/>
            <person name="Galanis A."/>
            <person name="Sokolowska B."/>
        </authorList>
    </citation>
    <scope>NUCLEOTIDE SEQUENCE [LARGE SCALE GENOMIC DNA]</scope>
    <source>
        <strain evidence="1 2">KKP 3000</strain>
    </source>
</reference>
<sequence length="167" mass="18606">MQLNIKSIKREGHVEFDHKEPLPRIAAEVIDIKEIDPIRVTGTATWADPILLVEGKIETTVHYICSRCLTVFERPLSTRLSRAYSVDAGQVEEDIPLVSGESLDLTPDIEEAVFLSLDERPLCQDDCKGLCPECGRNRNEEACSCDTRPIDPRLAALKDLLSDGDSE</sequence>
<name>A0ABV5AGY3_9BACL</name>
<dbReference type="EMBL" id="JBDXSU010000012">
    <property type="protein sequence ID" value="MFB5191539.1"/>
    <property type="molecule type" value="Genomic_DNA"/>
</dbReference>
<organism evidence="1 2">
    <name type="scientific">Alicyclobacillus fastidiosus</name>
    <dbReference type="NCBI Taxonomy" id="392011"/>
    <lineage>
        <taxon>Bacteria</taxon>
        <taxon>Bacillati</taxon>
        <taxon>Bacillota</taxon>
        <taxon>Bacilli</taxon>
        <taxon>Bacillales</taxon>
        <taxon>Alicyclobacillaceae</taxon>
        <taxon>Alicyclobacillus</taxon>
    </lineage>
</organism>
<gene>
    <name evidence="1" type="ORF">KKP3000_000313</name>
</gene>
<comment type="caution">
    <text evidence="1">The sequence shown here is derived from an EMBL/GenBank/DDBJ whole genome shotgun (WGS) entry which is preliminary data.</text>
</comment>
<proteinExistence type="predicted"/>
<dbReference type="PANTHER" id="PTHR34374">
    <property type="entry name" value="LARGE RIBOSOMAL RNA SUBUNIT ACCUMULATION PROTEIN YCED HOMOLOG 1, CHLOROPLASTIC"/>
    <property type="match status" value="1"/>
</dbReference>
<protein>
    <submittedName>
        <fullName evidence="1">DUF177 domain-containing protein</fullName>
    </submittedName>
</protein>
<dbReference type="Proteomes" id="UP001579974">
    <property type="component" value="Unassembled WGS sequence"/>
</dbReference>
<dbReference type="InterPro" id="IPR003772">
    <property type="entry name" value="YceD"/>
</dbReference>